<dbReference type="Proteomes" id="UP000290204">
    <property type="component" value="Unassembled WGS sequence"/>
</dbReference>
<accession>A0A4Q1CH07</accession>
<keyword evidence="2" id="KW-1185">Reference proteome</keyword>
<dbReference type="AlphaFoldDB" id="A0A4Q1CH07"/>
<evidence type="ECO:0000313" key="1">
    <source>
        <dbReference type="EMBL" id="RXK59402.1"/>
    </source>
</evidence>
<name>A0A4Q1CH07_9BACT</name>
<evidence type="ECO:0000313" key="2">
    <source>
        <dbReference type="Proteomes" id="UP000290204"/>
    </source>
</evidence>
<dbReference type="InterPro" id="IPR026350">
    <property type="entry name" value="GxxExxY"/>
</dbReference>
<sequence length="129" mass="15179">MYKLLSEQEEFLASEIVDIAIKIHKELGPGLLESVYAKCFYYELNQREIPFQKEKEVPIIYQALKIDDGLRLDLLVDNLVIVEFKAQENYHPVWEAQILSYLKLSQKRLGFLLNFHVPLMKEGIKRLIL</sequence>
<organism evidence="1 2">
    <name type="scientific">Lacibacter luteus</name>
    <dbReference type="NCBI Taxonomy" id="2508719"/>
    <lineage>
        <taxon>Bacteria</taxon>
        <taxon>Pseudomonadati</taxon>
        <taxon>Bacteroidota</taxon>
        <taxon>Chitinophagia</taxon>
        <taxon>Chitinophagales</taxon>
        <taxon>Chitinophagaceae</taxon>
        <taxon>Lacibacter</taxon>
    </lineage>
</organism>
<dbReference type="NCBIfam" id="TIGR04256">
    <property type="entry name" value="GxxExxY"/>
    <property type="match status" value="1"/>
</dbReference>
<gene>
    <name evidence="1" type="ORF">ESA94_14815</name>
</gene>
<dbReference type="Pfam" id="PF13366">
    <property type="entry name" value="PDDEXK_3"/>
    <property type="match status" value="1"/>
</dbReference>
<reference evidence="1 2" key="1">
    <citation type="submission" date="2019-01" db="EMBL/GenBank/DDBJ databases">
        <title>Lacibacter sp. strain TTM-7.</title>
        <authorList>
            <person name="Chen W.-M."/>
        </authorList>
    </citation>
    <scope>NUCLEOTIDE SEQUENCE [LARGE SCALE GENOMIC DNA]</scope>
    <source>
        <strain evidence="1 2">TTM-7</strain>
    </source>
</reference>
<dbReference type="RefSeq" id="WP_129131705.1">
    <property type="nucleotide sequence ID" value="NZ_SDHW01000004.1"/>
</dbReference>
<proteinExistence type="predicted"/>
<dbReference type="EMBL" id="SDHW01000004">
    <property type="protein sequence ID" value="RXK59402.1"/>
    <property type="molecule type" value="Genomic_DNA"/>
</dbReference>
<dbReference type="OrthoDB" id="1119698at2"/>
<protein>
    <submittedName>
        <fullName evidence="1">GxxExxY protein</fullName>
    </submittedName>
</protein>
<comment type="caution">
    <text evidence="1">The sequence shown here is derived from an EMBL/GenBank/DDBJ whole genome shotgun (WGS) entry which is preliminary data.</text>
</comment>